<accession>A0A9D1LH88</accession>
<evidence type="ECO:0000256" key="1">
    <source>
        <dbReference type="ARBA" id="ARBA00004196"/>
    </source>
</evidence>
<dbReference type="Proteomes" id="UP000824076">
    <property type="component" value="Unassembled WGS sequence"/>
</dbReference>
<evidence type="ECO:0000256" key="3">
    <source>
        <dbReference type="SAM" id="Coils"/>
    </source>
</evidence>
<proteinExistence type="predicted"/>
<dbReference type="GO" id="GO:0030313">
    <property type="term" value="C:cell envelope"/>
    <property type="evidence" value="ECO:0007669"/>
    <property type="project" value="UniProtKB-SubCell"/>
</dbReference>
<feature type="coiled-coil region" evidence="3">
    <location>
        <begin position="113"/>
        <end position="158"/>
    </location>
</feature>
<reference evidence="4" key="2">
    <citation type="journal article" date="2021" name="PeerJ">
        <title>Extensive microbial diversity within the chicken gut microbiome revealed by metagenomics and culture.</title>
        <authorList>
            <person name="Gilroy R."/>
            <person name="Ravi A."/>
            <person name="Getino M."/>
            <person name="Pursley I."/>
            <person name="Horton D.L."/>
            <person name="Alikhan N.F."/>
            <person name="Baker D."/>
            <person name="Gharbi K."/>
            <person name="Hall N."/>
            <person name="Watson M."/>
            <person name="Adriaenssens E.M."/>
            <person name="Foster-Nyarko E."/>
            <person name="Jarju S."/>
            <person name="Secka A."/>
            <person name="Antonio M."/>
            <person name="Oren A."/>
            <person name="Chaudhuri R.R."/>
            <person name="La Ragione R."/>
            <person name="Hildebrand F."/>
            <person name="Pallen M.J."/>
        </authorList>
    </citation>
    <scope>NUCLEOTIDE SEQUENCE</scope>
    <source>
        <strain evidence="4">17073</strain>
    </source>
</reference>
<evidence type="ECO:0000313" key="4">
    <source>
        <dbReference type="EMBL" id="HIU38562.1"/>
    </source>
</evidence>
<dbReference type="AlphaFoldDB" id="A0A9D1LH88"/>
<name>A0A9D1LH88_9BACT</name>
<gene>
    <name evidence="4" type="ORF">IAD18_02710</name>
</gene>
<dbReference type="Gene3D" id="2.40.50.100">
    <property type="match status" value="1"/>
</dbReference>
<organism evidence="4 5">
    <name type="scientific">Candidatus Limisoma intestinavium</name>
    <dbReference type="NCBI Taxonomy" id="2840856"/>
    <lineage>
        <taxon>Bacteria</taxon>
        <taxon>Pseudomonadati</taxon>
        <taxon>Bacteroidota</taxon>
        <taxon>Bacteroidia</taxon>
        <taxon>Bacteroidales</taxon>
        <taxon>Candidatus Limisoma</taxon>
    </lineage>
</organism>
<sequence length="297" mass="32651">MNKSLPLLALIGMTAVSCSDSSNFDATGTFESASEIVVSSESTGKIVAFNVEEGDTLTAGQTIGHIDTTQLYLAKLQLQKNASSIRSNRPDMQKQVAATQKQIEKQKFERERIKRLLADNAATQKQLDDIESSIAILQKQLEAQQSALANNIESLNEQSSSIEVQIASIDDKIQKSIISAPVDGIVLAKYTNANEFATVGKPLFKIADMQNMYLRAYFTSEQIAEIKLGQKVTVTADFGNDKRYDYHGEVVWIASQSEFTPKTIQTADSRASLVYAVKILVKNDGRLKIGTYGEVRL</sequence>
<dbReference type="PANTHER" id="PTHR32347:SF23">
    <property type="entry name" value="BLL5650 PROTEIN"/>
    <property type="match status" value="1"/>
</dbReference>
<protein>
    <submittedName>
        <fullName evidence="4">HlyD family efflux transporter periplasmic adaptor subunit</fullName>
    </submittedName>
</protein>
<evidence type="ECO:0000313" key="5">
    <source>
        <dbReference type="Proteomes" id="UP000824076"/>
    </source>
</evidence>
<dbReference type="PANTHER" id="PTHR32347">
    <property type="entry name" value="EFFLUX SYSTEM COMPONENT YKNX-RELATED"/>
    <property type="match status" value="1"/>
</dbReference>
<dbReference type="PROSITE" id="PS51257">
    <property type="entry name" value="PROKAR_LIPOPROTEIN"/>
    <property type="match status" value="1"/>
</dbReference>
<dbReference type="Gene3D" id="2.40.30.170">
    <property type="match status" value="1"/>
</dbReference>
<dbReference type="InterPro" id="IPR050465">
    <property type="entry name" value="UPF0194_transport"/>
</dbReference>
<evidence type="ECO:0000256" key="2">
    <source>
        <dbReference type="ARBA" id="ARBA00023054"/>
    </source>
</evidence>
<dbReference type="EMBL" id="DVMS01000075">
    <property type="protein sequence ID" value="HIU38562.1"/>
    <property type="molecule type" value="Genomic_DNA"/>
</dbReference>
<comment type="subcellular location">
    <subcellularLocation>
        <location evidence="1">Cell envelope</location>
    </subcellularLocation>
</comment>
<dbReference type="SUPFAM" id="SSF111369">
    <property type="entry name" value="HlyD-like secretion proteins"/>
    <property type="match status" value="1"/>
</dbReference>
<keyword evidence="2 3" id="KW-0175">Coiled coil</keyword>
<reference evidence="4" key="1">
    <citation type="submission" date="2020-10" db="EMBL/GenBank/DDBJ databases">
        <authorList>
            <person name="Gilroy R."/>
        </authorList>
    </citation>
    <scope>NUCLEOTIDE SEQUENCE</scope>
    <source>
        <strain evidence="4">17073</strain>
    </source>
</reference>
<comment type="caution">
    <text evidence="4">The sequence shown here is derived from an EMBL/GenBank/DDBJ whole genome shotgun (WGS) entry which is preliminary data.</text>
</comment>